<evidence type="ECO:0000256" key="1">
    <source>
        <dbReference type="SAM" id="SignalP"/>
    </source>
</evidence>
<keyword evidence="3" id="KW-1185">Reference proteome</keyword>
<evidence type="ECO:0000313" key="3">
    <source>
        <dbReference type="Proteomes" id="UP000005632"/>
    </source>
</evidence>
<dbReference type="Proteomes" id="UP000005632">
    <property type="component" value="Chromosome"/>
</dbReference>
<accession>G8QYF2</accession>
<dbReference type="HOGENOM" id="CLU_1446790_0_0_12"/>
<organism evidence="2 3">
    <name type="scientific">Sphaerochaeta pleomorpha (strain ATCC BAA-1885 / DSM 22778 / Grapes)</name>
    <dbReference type="NCBI Taxonomy" id="158190"/>
    <lineage>
        <taxon>Bacteria</taxon>
        <taxon>Pseudomonadati</taxon>
        <taxon>Spirochaetota</taxon>
        <taxon>Spirochaetia</taxon>
        <taxon>Spirochaetales</taxon>
        <taxon>Sphaerochaetaceae</taxon>
        <taxon>Sphaerochaeta</taxon>
    </lineage>
</organism>
<gene>
    <name evidence="2" type="ordered locus">SpiGrapes_3051</name>
</gene>
<name>G8QYF2_SPHPG</name>
<dbReference type="AlphaFoldDB" id="G8QYF2"/>
<dbReference type="STRING" id="158190.SpiGrapes_3051"/>
<evidence type="ECO:0008006" key="4">
    <source>
        <dbReference type="Google" id="ProtNLM"/>
    </source>
</evidence>
<dbReference type="KEGG" id="sgp:SpiGrapes_3051"/>
<reference evidence="2 3" key="1">
    <citation type="submission" date="2011-11" db="EMBL/GenBank/DDBJ databases">
        <title>Complete sequence of Spirochaeta sp. grapes.</title>
        <authorList>
            <consortium name="US DOE Joint Genome Institute"/>
            <person name="Lucas S."/>
            <person name="Han J."/>
            <person name="Lapidus A."/>
            <person name="Cheng J.-F."/>
            <person name="Goodwin L."/>
            <person name="Pitluck S."/>
            <person name="Peters L."/>
            <person name="Ovchinnikova G."/>
            <person name="Munk A.C."/>
            <person name="Detter J.C."/>
            <person name="Han C."/>
            <person name="Tapia R."/>
            <person name="Land M."/>
            <person name="Hauser L."/>
            <person name="Kyrpides N."/>
            <person name="Ivanova N."/>
            <person name="Pagani I."/>
            <person name="Ritalahtilisa K."/>
            <person name="Loeffler F."/>
            <person name="Woyke T."/>
        </authorList>
    </citation>
    <scope>NUCLEOTIDE SEQUENCE [LARGE SCALE GENOMIC DNA]</scope>
    <source>
        <strain evidence="3">ATCC BAA-1885 / DSM 22778 / Grapes</strain>
    </source>
</reference>
<proteinExistence type="predicted"/>
<dbReference type="OrthoDB" id="371082at2"/>
<dbReference type="EMBL" id="CP003155">
    <property type="protein sequence ID" value="AEV30799.1"/>
    <property type="molecule type" value="Genomic_DNA"/>
</dbReference>
<protein>
    <recommendedName>
        <fullName evidence="4">Outer membrane protein beta-barrel domain-containing protein</fullName>
    </recommendedName>
</protein>
<sequence length="190" mass="21219">MKSKRVFALLLVTLMVSPLFAKVGYTYALGVTNSYYMSVPHFEDELPFRSSYAYGISVSPIGFSFGEGNASLDVKILHVGDSIVFGNYIARGFWELGMALRLSYQLNPKFGIFLDGGTEINYYDKIEEAFASFTIGVGPQFTLVENPRYHLDLTLPVTVHLRKEITAPTVGIGLRYSYFPLGSKDKEEVL</sequence>
<evidence type="ECO:0000313" key="2">
    <source>
        <dbReference type="EMBL" id="AEV30799.1"/>
    </source>
</evidence>
<dbReference type="RefSeq" id="WP_014271638.1">
    <property type="nucleotide sequence ID" value="NC_016633.1"/>
</dbReference>
<feature type="chain" id="PRO_5003515241" description="Outer membrane protein beta-barrel domain-containing protein" evidence="1">
    <location>
        <begin position="22"/>
        <end position="190"/>
    </location>
</feature>
<keyword evidence="1" id="KW-0732">Signal</keyword>
<feature type="signal peptide" evidence="1">
    <location>
        <begin position="1"/>
        <end position="21"/>
    </location>
</feature>